<evidence type="ECO:0000256" key="1">
    <source>
        <dbReference type="ARBA" id="ARBA00001946"/>
    </source>
</evidence>
<dbReference type="InterPro" id="IPR020084">
    <property type="entry name" value="NUDIX_hydrolase_CS"/>
</dbReference>
<keyword evidence="2 5" id="KW-0378">Hydrolase</keyword>
<dbReference type="PROSITE" id="PS00893">
    <property type="entry name" value="NUDIX_BOX"/>
    <property type="match status" value="1"/>
</dbReference>
<dbReference type="InterPro" id="IPR015797">
    <property type="entry name" value="NUDIX_hydrolase-like_dom_sf"/>
</dbReference>
<dbReference type="CDD" id="cd18876">
    <property type="entry name" value="NUDIX_Hydrolase"/>
    <property type="match status" value="1"/>
</dbReference>
<accession>A0A9W6V5I7</accession>
<evidence type="ECO:0000259" key="4">
    <source>
        <dbReference type="PROSITE" id="PS51462"/>
    </source>
</evidence>
<dbReference type="InterPro" id="IPR000086">
    <property type="entry name" value="NUDIX_hydrolase_dom"/>
</dbReference>
<dbReference type="SUPFAM" id="SSF55811">
    <property type="entry name" value="Nudix"/>
    <property type="match status" value="1"/>
</dbReference>
<evidence type="ECO:0000313" key="6">
    <source>
        <dbReference type="Proteomes" id="UP001165042"/>
    </source>
</evidence>
<dbReference type="PROSITE" id="PS51462">
    <property type="entry name" value="NUDIX"/>
    <property type="match status" value="1"/>
</dbReference>
<gene>
    <name evidence="5" type="ORF">Aglo03_12110</name>
</gene>
<evidence type="ECO:0000256" key="2">
    <source>
        <dbReference type="ARBA" id="ARBA00022801"/>
    </source>
</evidence>
<comment type="cofactor">
    <cofactor evidence="1">
        <name>Mg(2+)</name>
        <dbReference type="ChEBI" id="CHEBI:18420"/>
    </cofactor>
</comment>
<dbReference type="RefSeq" id="WP_285608351.1">
    <property type="nucleotide sequence ID" value="NZ_BSSD01000001.1"/>
</dbReference>
<keyword evidence="3" id="KW-0460">Magnesium</keyword>
<protein>
    <submittedName>
        <fullName evidence="5">NUDIX hydrolase</fullName>
    </submittedName>
</protein>
<feature type="domain" description="Nudix hydrolase" evidence="4">
    <location>
        <begin position="12"/>
        <end position="146"/>
    </location>
</feature>
<evidence type="ECO:0000256" key="3">
    <source>
        <dbReference type="ARBA" id="ARBA00022842"/>
    </source>
</evidence>
<keyword evidence="6" id="KW-1185">Reference proteome</keyword>
<dbReference type="GO" id="GO:0016787">
    <property type="term" value="F:hydrolase activity"/>
    <property type="evidence" value="ECO:0007669"/>
    <property type="project" value="UniProtKB-KW"/>
</dbReference>
<name>A0A9W6V5I7_9PSEU</name>
<proteinExistence type="predicted"/>
<dbReference type="AlphaFoldDB" id="A0A9W6V5I7"/>
<comment type="caution">
    <text evidence="5">The sequence shown here is derived from an EMBL/GenBank/DDBJ whole genome shotgun (WGS) entry which is preliminary data.</text>
</comment>
<dbReference type="EMBL" id="BSSD01000001">
    <property type="protein sequence ID" value="GLW90395.1"/>
    <property type="molecule type" value="Genomic_DNA"/>
</dbReference>
<dbReference type="Gene3D" id="3.90.79.10">
    <property type="entry name" value="Nucleoside Triphosphate Pyrophosphohydrolase"/>
    <property type="match status" value="1"/>
</dbReference>
<dbReference type="PANTHER" id="PTHR43046">
    <property type="entry name" value="GDP-MANNOSE MANNOSYL HYDROLASE"/>
    <property type="match status" value="1"/>
</dbReference>
<sequence>MTSPAAYVASLPRKRMSAGVIFRDHVGAVLWVEPTYKDNWEIPGGTVEADESPWAAASREIGEELGLPGGLVGRLLVVDHVHAYDDRPEGMAFVFDGGVLDEVTISSLRPAPGEIRSACFLAVEQARPLVKPVLAGRVAAALDAVRENVTALCEHGVRVG</sequence>
<evidence type="ECO:0000313" key="5">
    <source>
        <dbReference type="EMBL" id="GLW90395.1"/>
    </source>
</evidence>
<dbReference type="PANTHER" id="PTHR43046:SF12">
    <property type="entry name" value="GDP-MANNOSE MANNOSYL HYDROLASE"/>
    <property type="match status" value="1"/>
</dbReference>
<organism evidence="5 6">
    <name type="scientific">Actinokineospora globicatena</name>
    <dbReference type="NCBI Taxonomy" id="103729"/>
    <lineage>
        <taxon>Bacteria</taxon>
        <taxon>Bacillati</taxon>
        <taxon>Actinomycetota</taxon>
        <taxon>Actinomycetes</taxon>
        <taxon>Pseudonocardiales</taxon>
        <taxon>Pseudonocardiaceae</taxon>
        <taxon>Actinokineospora</taxon>
    </lineage>
</organism>
<dbReference type="Pfam" id="PF00293">
    <property type="entry name" value="NUDIX"/>
    <property type="match status" value="1"/>
</dbReference>
<reference evidence="5" key="1">
    <citation type="submission" date="2023-02" db="EMBL/GenBank/DDBJ databases">
        <title>Actinokineospora globicatena NBRC 15670.</title>
        <authorList>
            <person name="Ichikawa N."/>
            <person name="Sato H."/>
            <person name="Tonouchi N."/>
        </authorList>
    </citation>
    <scope>NUCLEOTIDE SEQUENCE</scope>
    <source>
        <strain evidence="5">NBRC 15670</strain>
    </source>
</reference>
<dbReference type="Proteomes" id="UP001165042">
    <property type="component" value="Unassembled WGS sequence"/>
</dbReference>